<dbReference type="Ensembl" id="ENSEBUT00000006829.1">
    <property type="protein sequence ID" value="ENSEBUP00000006373.1"/>
    <property type="gene ID" value="ENSEBUG00000004237.1"/>
</dbReference>
<feature type="compositionally biased region" description="Basic residues" evidence="1">
    <location>
        <begin position="52"/>
        <end position="62"/>
    </location>
</feature>
<sequence length="200" mass="22752">MTTKRCKIEDDEGENKSDDEDQWIPKKIKIEKGSPQSAAAKPCKRSSQPVTRRGRGRGRGRGRTTVAIKKEIIESEMKLQSNQTLVLKSQDVPVASTSKVQDVPTGNFNTTWNVEEVLSQQIRIPRRVSLNIIHLLDEENTIPFIARYRRELTDNMDADGLREAEQTLKELRFASGSAFHSKLQKLSALLHQFLSLITYF</sequence>
<dbReference type="SUPFAM" id="SSF158832">
    <property type="entry name" value="Tex N-terminal region-like"/>
    <property type="match status" value="1"/>
</dbReference>
<feature type="domain" description="Tex-like protein N-terminal" evidence="2">
    <location>
        <begin position="113"/>
        <end position="172"/>
    </location>
</feature>
<proteinExistence type="predicted"/>
<dbReference type="Ensembl" id="ENSEBUT00000017179.1">
    <property type="protein sequence ID" value="ENSEBUP00000016603.1"/>
    <property type="gene ID" value="ENSEBUG00000010422.1"/>
</dbReference>
<protein>
    <recommendedName>
        <fullName evidence="2">Tex-like protein N-terminal domain-containing protein</fullName>
    </recommendedName>
</protein>
<dbReference type="GeneTree" id="ENSGT00940000172433"/>
<evidence type="ECO:0000259" key="2">
    <source>
        <dbReference type="Pfam" id="PF09371"/>
    </source>
</evidence>
<dbReference type="Pfam" id="PF09371">
    <property type="entry name" value="Tex_N"/>
    <property type="match status" value="1"/>
</dbReference>
<keyword evidence="4" id="KW-1185">Reference proteome</keyword>
<evidence type="ECO:0000256" key="1">
    <source>
        <dbReference type="SAM" id="MobiDB-lite"/>
    </source>
</evidence>
<reference evidence="3" key="1">
    <citation type="submission" date="2025-05" db="UniProtKB">
        <authorList>
            <consortium name="Ensembl"/>
        </authorList>
    </citation>
    <scope>IDENTIFICATION</scope>
</reference>
<evidence type="ECO:0000313" key="3">
    <source>
        <dbReference type="Ensembl" id="ENSEBUP00000016603.1"/>
    </source>
</evidence>
<dbReference type="InterPro" id="IPR018974">
    <property type="entry name" value="Tex-like_N"/>
</dbReference>
<accession>A0A8C4QK13</accession>
<dbReference type="Gene3D" id="1.10.10.650">
    <property type="entry name" value="RuvA domain 2-like"/>
    <property type="match status" value="1"/>
</dbReference>
<dbReference type="InterPro" id="IPR023319">
    <property type="entry name" value="Tex-like_HTH_dom_sf"/>
</dbReference>
<feature type="region of interest" description="Disordered" evidence="1">
    <location>
        <begin position="1"/>
        <end position="63"/>
    </location>
</feature>
<dbReference type="Proteomes" id="UP000694388">
    <property type="component" value="Unplaced"/>
</dbReference>
<dbReference type="AlphaFoldDB" id="A0A8C4QK13"/>
<name>A0A8C4QK13_EPTBU</name>
<feature type="compositionally biased region" description="Acidic residues" evidence="1">
    <location>
        <begin position="9"/>
        <end position="22"/>
    </location>
</feature>
<evidence type="ECO:0000313" key="4">
    <source>
        <dbReference type="Proteomes" id="UP000694388"/>
    </source>
</evidence>
<organism evidence="3 4">
    <name type="scientific">Eptatretus burgeri</name>
    <name type="common">Inshore hagfish</name>
    <dbReference type="NCBI Taxonomy" id="7764"/>
    <lineage>
        <taxon>Eukaryota</taxon>
        <taxon>Metazoa</taxon>
        <taxon>Chordata</taxon>
        <taxon>Craniata</taxon>
        <taxon>Vertebrata</taxon>
        <taxon>Cyclostomata</taxon>
        <taxon>Myxini</taxon>
        <taxon>Myxiniformes</taxon>
        <taxon>Myxinidae</taxon>
        <taxon>Eptatretinae</taxon>
        <taxon>Eptatretus</taxon>
    </lineage>
</organism>